<evidence type="ECO:0000313" key="12">
    <source>
        <dbReference type="EMBL" id="CAI9113375.1"/>
    </source>
</evidence>
<comment type="function">
    <text evidence="9">Transcription factor that binds specifically to a 5'-AA[AG]G-3' consensus core sequence.</text>
</comment>
<evidence type="ECO:0000256" key="3">
    <source>
        <dbReference type="ARBA" id="ARBA00022833"/>
    </source>
</evidence>
<evidence type="ECO:0000256" key="5">
    <source>
        <dbReference type="ARBA" id="ARBA00023125"/>
    </source>
</evidence>
<name>A0AAV1DZS0_OLDCO</name>
<evidence type="ECO:0000256" key="1">
    <source>
        <dbReference type="ARBA" id="ARBA00022723"/>
    </source>
</evidence>
<dbReference type="GO" id="GO:0008270">
    <property type="term" value="F:zinc ion binding"/>
    <property type="evidence" value="ECO:0007669"/>
    <property type="project" value="UniProtKB-KW"/>
</dbReference>
<dbReference type="AlphaFoldDB" id="A0AAV1DZS0"/>
<dbReference type="PROSITE" id="PS01361">
    <property type="entry name" value="ZF_DOF_1"/>
    <property type="match status" value="1"/>
</dbReference>
<feature type="region of interest" description="Disordered" evidence="10">
    <location>
        <begin position="168"/>
        <end position="238"/>
    </location>
</feature>
<protein>
    <recommendedName>
        <fullName evidence="9">Dof zinc finger protein</fullName>
    </recommendedName>
</protein>
<keyword evidence="6 9" id="KW-0804">Transcription</keyword>
<keyword evidence="4 9" id="KW-0805">Transcription regulation</keyword>
<evidence type="ECO:0000256" key="2">
    <source>
        <dbReference type="ARBA" id="ARBA00022771"/>
    </source>
</evidence>
<dbReference type="InterPro" id="IPR045174">
    <property type="entry name" value="Dof"/>
</dbReference>
<feature type="region of interest" description="Disordered" evidence="10">
    <location>
        <begin position="101"/>
        <end position="124"/>
    </location>
</feature>
<dbReference type="Pfam" id="PF02701">
    <property type="entry name" value="Zn_ribbon_Dof"/>
    <property type="match status" value="1"/>
</dbReference>
<keyword evidence="7 8" id="KW-0539">Nucleus</keyword>
<evidence type="ECO:0000256" key="10">
    <source>
        <dbReference type="SAM" id="MobiDB-lite"/>
    </source>
</evidence>
<gene>
    <name evidence="12" type="ORF">OLC1_LOCUS20403</name>
</gene>
<keyword evidence="3 9" id="KW-0862">Zinc</keyword>
<dbReference type="Proteomes" id="UP001161247">
    <property type="component" value="Chromosome 7"/>
</dbReference>
<accession>A0AAV1DZS0</accession>
<dbReference type="PANTHER" id="PTHR31992:SF205">
    <property type="entry name" value="DOF ZINC FINGER PROTEIN"/>
    <property type="match status" value="1"/>
</dbReference>
<evidence type="ECO:0000256" key="4">
    <source>
        <dbReference type="ARBA" id="ARBA00023015"/>
    </source>
</evidence>
<dbReference type="GO" id="GO:0005634">
    <property type="term" value="C:nucleus"/>
    <property type="evidence" value="ECO:0007669"/>
    <property type="project" value="UniProtKB-SubCell"/>
</dbReference>
<evidence type="ECO:0000256" key="9">
    <source>
        <dbReference type="RuleBase" id="RU369094"/>
    </source>
</evidence>
<dbReference type="EMBL" id="OX459124">
    <property type="protein sequence ID" value="CAI9113375.1"/>
    <property type="molecule type" value="Genomic_DNA"/>
</dbReference>
<feature type="compositionally biased region" description="Low complexity" evidence="10">
    <location>
        <begin position="204"/>
        <end position="238"/>
    </location>
</feature>
<feature type="compositionally biased region" description="Polar residues" evidence="10">
    <location>
        <begin position="113"/>
        <end position="122"/>
    </location>
</feature>
<comment type="subcellular location">
    <subcellularLocation>
        <location evidence="8 9">Nucleus</location>
    </subcellularLocation>
</comment>
<evidence type="ECO:0000256" key="6">
    <source>
        <dbReference type="ARBA" id="ARBA00023163"/>
    </source>
</evidence>
<keyword evidence="1 9" id="KW-0479">Metal-binding</keyword>
<feature type="domain" description="Dof-type" evidence="11">
    <location>
        <begin position="124"/>
        <end position="178"/>
    </location>
</feature>
<evidence type="ECO:0000256" key="7">
    <source>
        <dbReference type="ARBA" id="ARBA00023242"/>
    </source>
</evidence>
<keyword evidence="5 8" id="KW-0238">DNA-binding</keyword>
<sequence>MCSITNPPASSHKRAHKHTHTHTHTQTTFPSNIPTNIFLPKSANVNSLSLFLFLSLFLPFPNSKLPQRTQNKNPFSYLFPEMQDTHAIGVGGAGRLFAGGSGGGGDRRLRPGQQHTGHNHQQALKCPRCDSLNTKFCYYNNYNLSQPRHFCKSCRRYWTKGGVLRNVPVGGGCRKTKRTKSKQSASSASASAAATSSEVPPERSSNNNSHSSSESSSLTATTTAAKKTPPSAAAGSSSEVASSAGNLLNFGDSRFFLSQMDGNGNSFDQSQTLIDPIGSSERQIFTDMGSFTSLMTSSNDPGMLSFNPNNNSMGDISGFGLQQQEQGSSDPNQLVGGGGGELKMEQQIDCGGYLDQAGHIGFPGLQQSRPGNIGLSGLDWQINDGGGVGGDDGGGGGGEQGLFDFSGTVDQNYWGQNQWSDHDQSLNFPPLV</sequence>
<keyword evidence="2 8" id="KW-0863">Zinc-finger</keyword>
<dbReference type="GO" id="GO:0003700">
    <property type="term" value="F:DNA-binding transcription factor activity"/>
    <property type="evidence" value="ECO:0007669"/>
    <property type="project" value="UniProtKB-UniRule"/>
</dbReference>
<dbReference type="PROSITE" id="PS50884">
    <property type="entry name" value="ZF_DOF_2"/>
    <property type="match status" value="1"/>
</dbReference>
<evidence type="ECO:0000256" key="8">
    <source>
        <dbReference type="PROSITE-ProRule" id="PRU00071"/>
    </source>
</evidence>
<dbReference type="PANTHER" id="PTHR31992">
    <property type="entry name" value="DOF ZINC FINGER PROTEIN DOF1.4-RELATED"/>
    <property type="match status" value="1"/>
</dbReference>
<organism evidence="12 13">
    <name type="scientific">Oldenlandia corymbosa var. corymbosa</name>
    <dbReference type="NCBI Taxonomy" id="529605"/>
    <lineage>
        <taxon>Eukaryota</taxon>
        <taxon>Viridiplantae</taxon>
        <taxon>Streptophyta</taxon>
        <taxon>Embryophyta</taxon>
        <taxon>Tracheophyta</taxon>
        <taxon>Spermatophyta</taxon>
        <taxon>Magnoliopsida</taxon>
        <taxon>eudicotyledons</taxon>
        <taxon>Gunneridae</taxon>
        <taxon>Pentapetalae</taxon>
        <taxon>asterids</taxon>
        <taxon>lamiids</taxon>
        <taxon>Gentianales</taxon>
        <taxon>Rubiaceae</taxon>
        <taxon>Rubioideae</taxon>
        <taxon>Spermacoceae</taxon>
        <taxon>Hedyotis-Oldenlandia complex</taxon>
        <taxon>Oldenlandia</taxon>
    </lineage>
</organism>
<feature type="compositionally biased region" description="Low complexity" evidence="10">
    <location>
        <begin position="184"/>
        <end position="197"/>
    </location>
</feature>
<proteinExistence type="predicted"/>
<feature type="region of interest" description="Disordered" evidence="10">
    <location>
        <begin position="1"/>
        <end position="28"/>
    </location>
</feature>
<reference evidence="12" key="1">
    <citation type="submission" date="2023-03" db="EMBL/GenBank/DDBJ databases">
        <authorList>
            <person name="Julca I."/>
        </authorList>
    </citation>
    <scope>NUCLEOTIDE SEQUENCE</scope>
</reference>
<feature type="compositionally biased region" description="Basic residues" evidence="10">
    <location>
        <begin position="11"/>
        <end position="23"/>
    </location>
</feature>
<keyword evidence="13" id="KW-1185">Reference proteome</keyword>
<evidence type="ECO:0000259" key="11">
    <source>
        <dbReference type="PROSITE" id="PS50884"/>
    </source>
</evidence>
<dbReference type="InterPro" id="IPR003851">
    <property type="entry name" value="Znf_Dof"/>
</dbReference>
<dbReference type="GO" id="GO:0003677">
    <property type="term" value="F:DNA binding"/>
    <property type="evidence" value="ECO:0007669"/>
    <property type="project" value="UniProtKB-UniRule"/>
</dbReference>
<evidence type="ECO:0000313" key="13">
    <source>
        <dbReference type="Proteomes" id="UP001161247"/>
    </source>
</evidence>